<evidence type="ECO:0000256" key="1">
    <source>
        <dbReference type="SAM" id="MobiDB-lite"/>
    </source>
</evidence>
<dbReference type="PANTHER" id="PTHR11106">
    <property type="entry name" value="GANGLIOSIDE INDUCED DIFFERENTIATION ASSOCIATED PROTEIN 2-RELATED"/>
    <property type="match status" value="1"/>
</dbReference>
<dbReference type="PANTHER" id="PTHR11106:SF27">
    <property type="entry name" value="MACRO DOMAIN-CONTAINING PROTEIN"/>
    <property type="match status" value="1"/>
</dbReference>
<dbReference type="SUPFAM" id="SSF46785">
    <property type="entry name" value="Winged helix' DNA-binding domain"/>
    <property type="match status" value="1"/>
</dbReference>
<dbReference type="Pfam" id="PF01661">
    <property type="entry name" value="Macro"/>
    <property type="match status" value="2"/>
</dbReference>
<dbReference type="Pfam" id="PF26082">
    <property type="entry name" value="zf-C2H2_AcuF"/>
    <property type="match status" value="1"/>
</dbReference>
<organism evidence="3">
    <name type="scientific">Bipolaris victoriae (strain FI3)</name>
    <name type="common">Victoria blight of oats agent</name>
    <name type="synonym">Cochliobolus victoriae</name>
    <dbReference type="NCBI Taxonomy" id="930091"/>
    <lineage>
        <taxon>Eukaryota</taxon>
        <taxon>Fungi</taxon>
        <taxon>Dikarya</taxon>
        <taxon>Ascomycota</taxon>
        <taxon>Pezizomycotina</taxon>
        <taxon>Dothideomycetes</taxon>
        <taxon>Pleosporomycetidae</taxon>
        <taxon>Pleosporales</taxon>
        <taxon>Pleosporineae</taxon>
        <taxon>Pleosporaceae</taxon>
        <taxon>Bipolaris</taxon>
    </lineage>
</organism>
<dbReference type="RefSeq" id="XP_014559888.1">
    <property type="nucleotide sequence ID" value="XM_014704402.1"/>
</dbReference>
<feature type="region of interest" description="Disordered" evidence="1">
    <location>
        <begin position="1314"/>
        <end position="1335"/>
    </location>
</feature>
<feature type="domain" description="Macro" evidence="2">
    <location>
        <begin position="622"/>
        <end position="812"/>
    </location>
</feature>
<feature type="region of interest" description="Disordered" evidence="1">
    <location>
        <begin position="494"/>
        <end position="553"/>
    </location>
</feature>
<feature type="compositionally biased region" description="Basic residues" evidence="1">
    <location>
        <begin position="1318"/>
        <end position="1327"/>
    </location>
</feature>
<dbReference type="SMART" id="SM00355">
    <property type="entry name" value="ZnF_C2H2"/>
    <property type="match status" value="3"/>
</dbReference>
<evidence type="ECO:0000259" key="2">
    <source>
        <dbReference type="PROSITE" id="PS51154"/>
    </source>
</evidence>
<protein>
    <recommendedName>
        <fullName evidence="2">Macro domain-containing protein</fullName>
    </recommendedName>
</protein>
<feature type="compositionally biased region" description="Low complexity" evidence="1">
    <location>
        <begin position="507"/>
        <end position="521"/>
    </location>
</feature>
<dbReference type="Gene3D" id="3.40.220.10">
    <property type="entry name" value="Leucine Aminopeptidase, subunit E, domain 1"/>
    <property type="match status" value="2"/>
</dbReference>
<reference evidence="3" key="2">
    <citation type="submission" date="2014-01" db="EMBL/GenBank/DDBJ databases">
        <authorList>
            <consortium name="DOE Joint Genome Institute"/>
            <person name="Ohm R.A."/>
            <person name="Condon B.J."/>
            <person name="Leng Y."/>
            <person name="Wu D."/>
            <person name="Bushley K.E."/>
            <person name="Otillar R."/>
            <person name="Martin J."/>
            <person name="Schackwitz W."/>
            <person name="Grimwood J."/>
            <person name="MohdZainudin N."/>
            <person name="Xue C."/>
            <person name="Wang R."/>
            <person name="Manning V.A."/>
            <person name="Dhillon B."/>
            <person name="Tu Z.J."/>
            <person name="Steffenson B.J."/>
            <person name="Salamov A."/>
            <person name="Sun H."/>
            <person name="Lowry S."/>
            <person name="LaButti K."/>
            <person name="Han J."/>
            <person name="Copeland A."/>
            <person name="Lindquist E."/>
            <person name="Barry K."/>
            <person name="Schmutz J."/>
            <person name="Baker S."/>
            <person name="Ciuffetti L.M."/>
            <person name="Grigoriev I.V."/>
            <person name="Zhong S."/>
            <person name="Nordberg B.G."/>
            <person name="Cantor M.N."/>
            <person name="Hua S.X."/>
        </authorList>
    </citation>
    <scope>NUCLEOTIDE SEQUENCE</scope>
    <source>
        <strain evidence="3">FI3</strain>
    </source>
</reference>
<feature type="compositionally biased region" description="Polar residues" evidence="1">
    <location>
        <begin position="1236"/>
        <end position="1255"/>
    </location>
</feature>
<accession>W7EQS3</accession>
<dbReference type="EMBL" id="KI968706">
    <property type="protein sequence ID" value="EUN30401.1"/>
    <property type="molecule type" value="Genomic_DNA"/>
</dbReference>
<dbReference type="SMART" id="SM00506">
    <property type="entry name" value="A1pp"/>
    <property type="match status" value="2"/>
</dbReference>
<name>W7EQS3_BIPV3</name>
<feature type="region of interest" description="Disordered" evidence="1">
    <location>
        <begin position="102"/>
        <end position="135"/>
    </location>
</feature>
<feature type="domain" description="Macro" evidence="2">
    <location>
        <begin position="1048"/>
        <end position="1227"/>
    </location>
</feature>
<dbReference type="HOGENOM" id="CLU_247342_0_0_1"/>
<dbReference type="OrthoDB" id="6133115at2759"/>
<dbReference type="InterPro" id="IPR036390">
    <property type="entry name" value="WH_DNA-bd_sf"/>
</dbReference>
<dbReference type="InterPro" id="IPR002589">
    <property type="entry name" value="Macro_dom"/>
</dbReference>
<feature type="region of interest" description="Disordered" evidence="1">
    <location>
        <begin position="995"/>
        <end position="1026"/>
    </location>
</feature>
<evidence type="ECO:0000313" key="3">
    <source>
        <dbReference type="EMBL" id="EUN30401.1"/>
    </source>
</evidence>
<reference evidence="3" key="1">
    <citation type="journal article" date="2013" name="PLoS Genet.">
        <title>Comparative genome structure, secondary metabolite, and effector coding capacity across Cochliobolus pathogens.</title>
        <authorList>
            <person name="Condon B.J."/>
            <person name="Leng Y."/>
            <person name="Wu D."/>
            <person name="Bushley K.E."/>
            <person name="Ohm R.A."/>
            <person name="Otillar R."/>
            <person name="Martin J."/>
            <person name="Schackwitz W."/>
            <person name="Grimwood J."/>
            <person name="MohdZainudin N."/>
            <person name="Xue C."/>
            <person name="Wang R."/>
            <person name="Manning V.A."/>
            <person name="Dhillon B."/>
            <person name="Tu Z.J."/>
            <person name="Steffenson B.J."/>
            <person name="Salamov A."/>
            <person name="Sun H."/>
            <person name="Lowry S."/>
            <person name="LaButti K."/>
            <person name="Han J."/>
            <person name="Copeland A."/>
            <person name="Lindquist E."/>
            <person name="Barry K."/>
            <person name="Schmutz J."/>
            <person name="Baker S.E."/>
            <person name="Ciuffetti L.M."/>
            <person name="Grigoriev I.V."/>
            <person name="Zhong S."/>
            <person name="Turgeon B.G."/>
        </authorList>
    </citation>
    <scope>NUCLEOTIDE SEQUENCE [LARGE SCALE GENOMIC DNA]</scope>
    <source>
        <strain evidence="3">FI3</strain>
    </source>
</reference>
<dbReference type="SUPFAM" id="SSF52949">
    <property type="entry name" value="Macro domain-like"/>
    <property type="match status" value="2"/>
</dbReference>
<feature type="region of interest" description="Disordered" evidence="1">
    <location>
        <begin position="1233"/>
        <end position="1271"/>
    </location>
</feature>
<dbReference type="PROSITE" id="PS51154">
    <property type="entry name" value="MACRO"/>
    <property type="match status" value="2"/>
</dbReference>
<gene>
    <name evidence="3" type="ORF">COCVIDRAFT_23920</name>
</gene>
<sequence length="1542" mass="172093">MSSLRLATASNVRAFQNLTTALKTSDRKWTHAIDEEALEDEIGRFRVWAGNLGALQKGHSSLDYRLRDSPVSNTNTLKLLRELETNVNEAYAVASEARLPYEEQARPDMIEDDDDDGFFSAEEDDDDSSSDEPRTELKMRFGEIVDIIDNLYKLSVRIRTPGLRSRSLKASSYTQKDPETGIDIFDMYAAQDLKHVQELVSHLRQSYVANETQEDQDFLIKRLSASVTLRRRQFKYWKRHRDKLSASTISEDVQGLNVTTPFERPATASDESPKSHPVPIVAVLKEAPSQKTGKTMLSGTEVTQLHQSLDDIVDNKSVTSYAITVKDVHGKGIDLPPPPKSADGDKEFECPYCWIVCPARYGKGKAWRTHLLQDLQPYICTYQDCESSHQLFRSRREWAEHEASHRKVWRCPEHPNAVFHSQLGLEDHLRQTHLDSFPESQLVTIAKVGEATTVDLRERCPICRAPTDAKEIGDLQSHIANHLERIATFALPHSMEDDSDGASGIPSPGSTTSKSLWSSISANMSKGKEKSKENAPTTLHFDPSESVHEVDPSHDLLSAENLQQLPDANKNILDVISNQMNNPKSSYHLAVAHGSEKLPVLQTKDIPTLRSLYRSRQLLQLDQSYSPDDSYNRMISFCNYDLTRMEVDAIVNNVTVDLKYSPPRGSLHYAIMEAGGPNLVQEARSKPQIKFGQVEVTHGHNLPSVWVLHAAVPTSFGGDGMAQLSNLADCYRNSLKAAADLQIRTVAFPCLGTRGCGFGPRQAARIALQAVREDLDARSESRFERIIFERIIFCAKSAVDEQAYKDFFPVYFPPTHGDLDVARNSVVAGSSDQSTDNAVMVAQVINTQAQLRKSTAALRRDFSQILPEIEIGYLDLLDETDITLTSIHNELLGPRTLKKHSTDIALICSVLFTLCSSILGMTETAKEVQDTVSNYQEILKITDWGMNGKYGSNLKEFLLDCCSFTTILDSVMAQEQNDLDLVRMRPKLEGYRAKARIQDTGDAPNQPENLESVEPSTPTASSNRDSVKLHQISSVTKLYQLATIHPKKTMAQPSADFNNIVCLAREDMTKLEVDVIVNSTDISFLGMGTLDRLIFKKGGPELQEEVQQFGVCKEGDVKTTSGYLLPAKNILHVIPPEVYRKDSKNVLRNIYRGILHAATYLKAKSVAIPCIGTGALGFPRRDCASLAMEEVRRFLQSKEPGGLEKIIFVVYSAIDEAIYENILPTYFPPVEETGSKRSGTQSLGLARNPSSGSTVTKDDSQSIASKEKSRHAPLGEATVVAEVKVTFTEFTTSKPRLIHNSCVVLVSGSSVHIDRKTNRNNKRKPSRKTNDLDMDSQKSTYEYSFDLIPATDLRHDQSEVIVNDIRKRDTPPDRSFMLFFKCKNDTDAATLAAALEQAARQAREQDAHGYYIPSAETMPDATLSNQDDQDDEDYVYDDTYGDYGDYIGNEDAIDDDDYFSTRILEYLTEDLHSRPTSYIGQNITDIAATLRLDVDLVRKYLARLAETGLVHTTVDENTWVVSGYEDKLVPVLRGEEEASGGG</sequence>
<dbReference type="InterPro" id="IPR043472">
    <property type="entry name" value="Macro_dom-like"/>
</dbReference>
<dbReference type="InterPro" id="IPR058925">
    <property type="entry name" value="zf-C2H2_AcuF"/>
</dbReference>
<dbReference type="GeneID" id="26253204"/>
<proteinExistence type="predicted"/>
<feature type="compositionally biased region" description="Acidic residues" evidence="1">
    <location>
        <begin position="110"/>
        <end position="130"/>
    </location>
</feature>
<feature type="compositionally biased region" description="Polar residues" evidence="1">
    <location>
        <begin position="1006"/>
        <end position="1024"/>
    </location>
</feature>
<feature type="compositionally biased region" description="Basic and acidic residues" evidence="1">
    <location>
        <begin position="542"/>
        <end position="553"/>
    </location>
</feature>
<dbReference type="InterPro" id="IPR013087">
    <property type="entry name" value="Znf_C2H2_type"/>
</dbReference>